<dbReference type="PANTHER" id="PTHR16943:SF8">
    <property type="entry name" value="2-METHYLCITRATE DEHYDRATASE"/>
    <property type="match status" value="1"/>
</dbReference>
<keyword evidence="5" id="KW-1185">Reference proteome</keyword>
<feature type="domain" description="MmgE/PrpD N-terminal" evidence="2">
    <location>
        <begin position="20"/>
        <end position="257"/>
    </location>
</feature>
<dbReference type="Gene3D" id="3.30.1330.120">
    <property type="entry name" value="2-methylcitrate dehydratase PrpD"/>
    <property type="match status" value="1"/>
</dbReference>
<reference evidence="4 5" key="1">
    <citation type="submission" date="2016-11" db="EMBL/GenBank/DDBJ databases">
        <authorList>
            <person name="Jaros S."/>
            <person name="Januszkiewicz K."/>
            <person name="Wedrychowicz H."/>
        </authorList>
    </citation>
    <scope>NUCLEOTIDE SEQUENCE [LARGE SCALE GENOMIC DNA]</scope>
    <source>
        <strain evidence="4 5">DSM 29589</strain>
    </source>
</reference>
<evidence type="ECO:0000259" key="3">
    <source>
        <dbReference type="Pfam" id="PF19305"/>
    </source>
</evidence>
<dbReference type="RefSeq" id="WP_084729215.1">
    <property type="nucleotide sequence ID" value="NZ_BMLR01000012.1"/>
</dbReference>
<protein>
    <submittedName>
        <fullName evidence="4">2-methylcitrate dehydratase PrpD</fullName>
    </submittedName>
</protein>
<dbReference type="Proteomes" id="UP000183974">
    <property type="component" value="Unassembled WGS sequence"/>
</dbReference>
<sequence>MSTTLQPKTPATKARQDIAEDFARITVGTRFEDIDEASRDRAKQSIMDTIGVMIAASSLTPKVRAITDLTLEMSGREEASILGFGGKVPALNAAFVNGAMAHCLDFDDHAPEGHHPSSSIVPATFALAERRGTLSGKEMIAATAIGHDMFLRIRRNVTWKQDWHLTTIVGVFSAAAAAARVMGLNHAQTVSALGIAGNQASGTMELAYGTGSELRGMYAGFVSKQATLAALMAERDIVGPGSMLEGPAGFFQTYLDGVYDRNGILAGLGQDFTGHAVQFKAWPSCGLTHSYIHAMARLMAERNLTPNDIEKIVVHVGDFQERLCTPIEDRRAPKVPVDAKFSIPYCVAVAAVRGTVGLADFTEDALTNPEVLAVAEKITAQPDPSGNWAARLPFGRITVTTNDGQTFEQIGDNVPGESEAPMDWTYIEQKFREAVSFSINPVPADRVDRAVALIRDLENADDATEIMRLLT</sequence>
<dbReference type="GO" id="GO:0016829">
    <property type="term" value="F:lyase activity"/>
    <property type="evidence" value="ECO:0007669"/>
    <property type="project" value="InterPro"/>
</dbReference>
<dbReference type="EMBL" id="FRBR01000011">
    <property type="protein sequence ID" value="SHM17381.1"/>
    <property type="molecule type" value="Genomic_DNA"/>
</dbReference>
<dbReference type="Pfam" id="PF19305">
    <property type="entry name" value="MmgE_PrpD_C"/>
    <property type="match status" value="1"/>
</dbReference>
<feature type="domain" description="MmgE/PrpD C-terminal" evidence="3">
    <location>
        <begin position="282"/>
        <end position="448"/>
    </location>
</feature>
<dbReference type="PANTHER" id="PTHR16943">
    <property type="entry name" value="2-METHYLCITRATE DEHYDRATASE-RELATED"/>
    <property type="match status" value="1"/>
</dbReference>
<dbReference type="InterPro" id="IPR042188">
    <property type="entry name" value="MmgE/PrpD_sf_2"/>
</dbReference>
<dbReference type="Gene3D" id="1.10.4100.10">
    <property type="entry name" value="2-methylcitrate dehydratase PrpD"/>
    <property type="match status" value="1"/>
</dbReference>
<name>A0A1M7GMF7_9RHOB</name>
<dbReference type="InterPro" id="IPR045336">
    <property type="entry name" value="MmgE_PrpD_N"/>
</dbReference>
<dbReference type="STRING" id="337701.SAMN05444398_11111"/>
<dbReference type="Pfam" id="PF03972">
    <property type="entry name" value="MmgE_PrpD_N"/>
    <property type="match status" value="1"/>
</dbReference>
<evidence type="ECO:0000259" key="2">
    <source>
        <dbReference type="Pfam" id="PF03972"/>
    </source>
</evidence>
<dbReference type="InterPro" id="IPR045337">
    <property type="entry name" value="MmgE_PrpD_C"/>
</dbReference>
<dbReference type="InterPro" id="IPR036148">
    <property type="entry name" value="MmgE/PrpD_sf"/>
</dbReference>
<accession>A0A1M7GMF7</accession>
<dbReference type="InterPro" id="IPR042183">
    <property type="entry name" value="MmgE/PrpD_sf_1"/>
</dbReference>
<comment type="similarity">
    <text evidence="1">Belongs to the PrpD family.</text>
</comment>
<gene>
    <name evidence="4" type="ORF">SAMN05444398_11111</name>
</gene>
<dbReference type="SUPFAM" id="SSF103378">
    <property type="entry name" value="2-methylcitrate dehydratase PrpD"/>
    <property type="match status" value="1"/>
</dbReference>
<dbReference type="AlphaFoldDB" id="A0A1M7GMF7"/>
<evidence type="ECO:0000313" key="5">
    <source>
        <dbReference type="Proteomes" id="UP000183974"/>
    </source>
</evidence>
<dbReference type="OrthoDB" id="9795089at2"/>
<evidence type="ECO:0000256" key="1">
    <source>
        <dbReference type="ARBA" id="ARBA00006174"/>
    </source>
</evidence>
<evidence type="ECO:0000313" key="4">
    <source>
        <dbReference type="EMBL" id="SHM17381.1"/>
    </source>
</evidence>
<dbReference type="InterPro" id="IPR005656">
    <property type="entry name" value="MmgE_PrpD"/>
</dbReference>
<organism evidence="4 5">
    <name type="scientific">Roseovarius pacificus</name>
    <dbReference type="NCBI Taxonomy" id="337701"/>
    <lineage>
        <taxon>Bacteria</taxon>
        <taxon>Pseudomonadati</taxon>
        <taxon>Pseudomonadota</taxon>
        <taxon>Alphaproteobacteria</taxon>
        <taxon>Rhodobacterales</taxon>
        <taxon>Roseobacteraceae</taxon>
        <taxon>Roseovarius</taxon>
    </lineage>
</organism>
<proteinExistence type="inferred from homology"/>